<gene>
    <name evidence="2" type="ORF">Q4T40_20750</name>
</gene>
<feature type="chain" id="PRO_5046786058" evidence="1">
    <location>
        <begin position="24"/>
        <end position="155"/>
    </location>
</feature>
<keyword evidence="1" id="KW-0732">Signal</keyword>
<proteinExistence type="predicted"/>
<evidence type="ECO:0000256" key="1">
    <source>
        <dbReference type="SAM" id="SignalP"/>
    </source>
</evidence>
<reference evidence="2 3" key="1">
    <citation type="submission" date="2023-07" db="EMBL/GenBank/DDBJ databases">
        <title>The novel representative of Negativicutes class, Anaeroselena agilis gen. nov. sp. nov.</title>
        <authorList>
            <person name="Prokofeva M.I."/>
            <person name="Elcheninov A.G."/>
            <person name="Klyukina A."/>
            <person name="Kublanov I.V."/>
            <person name="Frolov E.N."/>
            <person name="Podosokorskaya O.A."/>
        </authorList>
    </citation>
    <scope>NUCLEOTIDE SEQUENCE [LARGE SCALE GENOMIC DNA]</scope>
    <source>
        <strain evidence="2 3">4137-cl</strain>
    </source>
</reference>
<evidence type="ECO:0000313" key="3">
    <source>
        <dbReference type="Proteomes" id="UP001254848"/>
    </source>
</evidence>
<organism evidence="2 3">
    <name type="scientific">Anaeroselena agilis</name>
    <dbReference type="NCBI Taxonomy" id="3063788"/>
    <lineage>
        <taxon>Bacteria</taxon>
        <taxon>Bacillati</taxon>
        <taxon>Bacillota</taxon>
        <taxon>Negativicutes</taxon>
        <taxon>Acetonemataceae</taxon>
        <taxon>Anaeroselena</taxon>
    </lineage>
</organism>
<dbReference type="Proteomes" id="UP001254848">
    <property type="component" value="Unassembled WGS sequence"/>
</dbReference>
<comment type="caution">
    <text evidence="2">The sequence shown here is derived from an EMBL/GenBank/DDBJ whole genome shotgun (WGS) entry which is preliminary data.</text>
</comment>
<accession>A0ABU3P3P8</accession>
<protein>
    <submittedName>
        <fullName evidence="2">Uncharacterized protein</fullName>
    </submittedName>
</protein>
<name>A0ABU3P3P8_9FIRM</name>
<evidence type="ECO:0000313" key="2">
    <source>
        <dbReference type="EMBL" id="MDT8903664.1"/>
    </source>
</evidence>
<dbReference type="RefSeq" id="WP_413782113.1">
    <property type="nucleotide sequence ID" value="NZ_JAUOZS010000001.1"/>
</dbReference>
<keyword evidence="3" id="KW-1185">Reference proteome</keyword>
<dbReference type="EMBL" id="JAUOZS010000001">
    <property type="protein sequence ID" value="MDT8903664.1"/>
    <property type="molecule type" value="Genomic_DNA"/>
</dbReference>
<feature type="signal peptide" evidence="1">
    <location>
        <begin position="1"/>
        <end position="23"/>
    </location>
</feature>
<sequence>MKKLTAMVIMVSILVFCSGYAFAWSPQLQGRPDGFRPGHSRGIFIWRDGDGFHLRTTTRGQGHVFSGVIRTDGRFGAVRDKGEERNDFHYLSNDRDTITFRYHTKGGADGLDFKVKDGDRLTLDLFMDGHRIDTREIYVGHRGWHPRHSDFTLRR</sequence>